<evidence type="ECO:0000256" key="9">
    <source>
        <dbReference type="ARBA" id="ARBA00023136"/>
    </source>
</evidence>
<feature type="transmembrane region" description="Helical" evidence="11">
    <location>
        <begin position="12"/>
        <end position="30"/>
    </location>
</feature>
<feature type="transmembrane region" description="Helical" evidence="11">
    <location>
        <begin position="176"/>
        <end position="198"/>
    </location>
</feature>
<evidence type="ECO:0000256" key="3">
    <source>
        <dbReference type="ARBA" id="ARBA00022448"/>
    </source>
</evidence>
<evidence type="ECO:0000313" key="13">
    <source>
        <dbReference type="EMBL" id="SFU93035.1"/>
    </source>
</evidence>
<keyword evidence="7" id="KW-0915">Sodium</keyword>
<keyword evidence="8" id="KW-0406">Ion transport</keyword>
<dbReference type="GO" id="GO:0006814">
    <property type="term" value="P:sodium ion transport"/>
    <property type="evidence" value="ECO:0007669"/>
    <property type="project" value="UniProtKB-KW"/>
</dbReference>
<keyword evidence="4" id="KW-0050">Antiport</keyword>
<feature type="transmembrane region" description="Helical" evidence="11">
    <location>
        <begin position="323"/>
        <end position="346"/>
    </location>
</feature>
<dbReference type="RefSeq" id="WP_074953550.1">
    <property type="nucleotide sequence ID" value="NZ_FPBV01000014.1"/>
</dbReference>
<dbReference type="EMBL" id="FPBV01000014">
    <property type="protein sequence ID" value="SFU93035.1"/>
    <property type="molecule type" value="Genomic_DNA"/>
</dbReference>
<dbReference type="Gene3D" id="1.20.1530.20">
    <property type="match status" value="1"/>
</dbReference>
<feature type="transmembrane region" description="Helical" evidence="11">
    <location>
        <begin position="210"/>
        <end position="230"/>
    </location>
</feature>
<evidence type="ECO:0000313" key="14">
    <source>
        <dbReference type="Proteomes" id="UP000183508"/>
    </source>
</evidence>
<evidence type="ECO:0000256" key="1">
    <source>
        <dbReference type="ARBA" id="ARBA00004141"/>
    </source>
</evidence>
<dbReference type="PANTHER" id="PTHR43562">
    <property type="entry name" value="NAPA-TYPE SODIUM/HYDROGEN ANTIPORTER"/>
    <property type="match status" value="1"/>
</dbReference>
<comment type="subcellular location">
    <subcellularLocation>
        <location evidence="1">Membrane</location>
        <topology evidence="1">Multi-pass membrane protein</topology>
    </subcellularLocation>
</comment>
<dbReference type="STRING" id="392015.SAMN05421543_1145"/>
<dbReference type="PANTHER" id="PTHR43562:SF3">
    <property type="entry name" value="SODIUM ION_PROTON EXCHANGER (EUROFUNG)"/>
    <property type="match status" value="1"/>
</dbReference>
<evidence type="ECO:0000256" key="10">
    <source>
        <dbReference type="ARBA" id="ARBA00023201"/>
    </source>
</evidence>
<keyword evidence="10" id="KW-0739">Sodium transport</keyword>
<evidence type="ECO:0000256" key="8">
    <source>
        <dbReference type="ARBA" id="ARBA00023065"/>
    </source>
</evidence>
<feature type="domain" description="Cation/H+ exchanger transmembrane" evidence="12">
    <location>
        <begin position="22"/>
        <end position="412"/>
    </location>
</feature>
<keyword evidence="9 11" id="KW-0472">Membrane</keyword>
<evidence type="ECO:0000256" key="6">
    <source>
        <dbReference type="ARBA" id="ARBA00022989"/>
    </source>
</evidence>
<keyword evidence="5 11" id="KW-0812">Transmembrane</keyword>
<feature type="transmembrane region" description="Helical" evidence="11">
    <location>
        <begin position="242"/>
        <end position="259"/>
    </location>
</feature>
<feature type="transmembrane region" description="Helical" evidence="11">
    <location>
        <begin position="358"/>
        <end position="382"/>
    </location>
</feature>
<accession>A0A1I7K6H2</accession>
<evidence type="ECO:0000256" key="11">
    <source>
        <dbReference type="SAM" id="Phobius"/>
    </source>
</evidence>
<dbReference type="InterPro" id="IPR006153">
    <property type="entry name" value="Cation/H_exchanger_TM"/>
</dbReference>
<evidence type="ECO:0000256" key="5">
    <source>
        <dbReference type="ARBA" id="ARBA00022692"/>
    </source>
</evidence>
<dbReference type="GO" id="GO:0015297">
    <property type="term" value="F:antiporter activity"/>
    <property type="evidence" value="ECO:0007669"/>
    <property type="project" value="UniProtKB-KW"/>
</dbReference>
<comment type="similarity">
    <text evidence="2">Belongs to the monovalent cation:proton antiporter 2 (CPA2) transporter (TC 2.A.37) family.</text>
</comment>
<evidence type="ECO:0000256" key="2">
    <source>
        <dbReference type="ARBA" id="ARBA00005551"/>
    </source>
</evidence>
<dbReference type="Pfam" id="PF00999">
    <property type="entry name" value="Na_H_Exchanger"/>
    <property type="match status" value="1"/>
</dbReference>
<feature type="transmembrane region" description="Helical" evidence="11">
    <location>
        <begin position="145"/>
        <end position="164"/>
    </location>
</feature>
<dbReference type="GO" id="GO:1902600">
    <property type="term" value="P:proton transmembrane transport"/>
    <property type="evidence" value="ECO:0007669"/>
    <property type="project" value="InterPro"/>
</dbReference>
<dbReference type="AlphaFoldDB" id="A0A1I7K6H2"/>
<feature type="transmembrane region" description="Helical" evidence="11">
    <location>
        <begin position="74"/>
        <end position="92"/>
    </location>
</feature>
<dbReference type="eggNOG" id="COG0475">
    <property type="taxonomic scope" value="Bacteria"/>
</dbReference>
<gene>
    <name evidence="13" type="ORF">SAMN05421543_1145</name>
</gene>
<keyword evidence="3" id="KW-0813">Transport</keyword>
<dbReference type="OrthoDB" id="9793589at2"/>
<evidence type="ECO:0000256" key="7">
    <source>
        <dbReference type="ARBA" id="ARBA00023053"/>
    </source>
</evidence>
<evidence type="ECO:0000259" key="12">
    <source>
        <dbReference type="Pfam" id="PF00999"/>
    </source>
</evidence>
<organism evidence="13 14">
    <name type="scientific">Alicyclobacillus macrosporangiidus</name>
    <dbReference type="NCBI Taxonomy" id="392015"/>
    <lineage>
        <taxon>Bacteria</taxon>
        <taxon>Bacillati</taxon>
        <taxon>Bacillota</taxon>
        <taxon>Bacilli</taxon>
        <taxon>Bacillales</taxon>
        <taxon>Alicyclobacillaceae</taxon>
        <taxon>Alicyclobacillus</taxon>
    </lineage>
</organism>
<dbReference type="InterPro" id="IPR038770">
    <property type="entry name" value="Na+/solute_symporter_sf"/>
</dbReference>
<evidence type="ECO:0000256" key="4">
    <source>
        <dbReference type="ARBA" id="ARBA00022449"/>
    </source>
</evidence>
<name>A0A1I7K6H2_9BACL</name>
<feature type="transmembrane region" description="Helical" evidence="11">
    <location>
        <begin position="104"/>
        <end position="125"/>
    </location>
</feature>
<proteinExistence type="inferred from homology"/>
<dbReference type="Proteomes" id="UP000183508">
    <property type="component" value="Unassembled WGS sequence"/>
</dbReference>
<keyword evidence="6 11" id="KW-1133">Transmembrane helix</keyword>
<protein>
    <submittedName>
        <fullName evidence="13">Kef-type K+ transport system, membrane component KefB</fullName>
    </submittedName>
</protein>
<reference evidence="14" key="1">
    <citation type="submission" date="2016-10" db="EMBL/GenBank/DDBJ databases">
        <authorList>
            <person name="Varghese N."/>
        </authorList>
    </citation>
    <scope>NUCLEOTIDE SEQUENCE [LARGE SCALE GENOMIC DNA]</scope>
    <source>
        <strain evidence="14">DSM 17980</strain>
    </source>
</reference>
<feature type="transmembrane region" description="Helical" evidence="11">
    <location>
        <begin position="388"/>
        <end position="411"/>
    </location>
</feature>
<dbReference type="GO" id="GO:0016020">
    <property type="term" value="C:membrane"/>
    <property type="evidence" value="ECO:0007669"/>
    <property type="project" value="UniProtKB-SubCell"/>
</dbReference>
<sequence>MFSLAGADLVRFLFAVAALLAAAHVLGYIAERLAIPRVIGEVSAGLLLGPTVLGMWFPNAFHALFLGFSSEGSLFGFLSQLGLMLLMFHSGLKFQARFEASDLRIGAAIIAASTVLPFLAGWLLTMVWDPAPFLGPANQLTALKIVIAISIAVTSIPVISKIFADLGILHSRFAKVIVAVAVVHDILLWVALAVASSLVSSHGQVDAGVLLKSLGVTFGFLAACTVALPWMLRRVTSRRVNVLFRASFLGYFLLILLLISDIAGYLKVDVMYGALLAGVATKLTLPERLRERVEASTRDLSFSLFIPLYFAVVGLQLDLAHQFSVGFFLLYVLFATATQTLVVYGTCRAIRCDRLTSLNLAAAMNARGGPGIVLSTVAYSLGIINQNFFAILVMLALVTSWMAGSWLRWVIRRGERLMPGDEHLVIQRATPEPTDWVPGLETGQR</sequence>
<keyword evidence="14" id="KW-1185">Reference proteome</keyword>
<feature type="transmembrane region" description="Helical" evidence="11">
    <location>
        <begin position="42"/>
        <end position="68"/>
    </location>
</feature>